<keyword evidence="2 5" id="KW-0812">Transmembrane</keyword>
<feature type="transmembrane region" description="Helical" evidence="5">
    <location>
        <begin position="33"/>
        <end position="51"/>
    </location>
</feature>
<protein>
    <recommendedName>
        <fullName evidence="6">NnrU domain-containing protein</fullName>
    </recommendedName>
</protein>
<name>A0A2G8RI87_9RHOB</name>
<dbReference type="GO" id="GO:0016020">
    <property type="term" value="C:membrane"/>
    <property type="evidence" value="ECO:0007669"/>
    <property type="project" value="UniProtKB-SubCell"/>
</dbReference>
<dbReference type="Pfam" id="PF07298">
    <property type="entry name" value="NnrU"/>
    <property type="match status" value="1"/>
</dbReference>
<dbReference type="OrthoDB" id="5293641at2"/>
<dbReference type="RefSeq" id="WP_099909990.1">
    <property type="nucleotide sequence ID" value="NZ_AWWI01000044.1"/>
</dbReference>
<feature type="transmembrane region" description="Helical" evidence="5">
    <location>
        <begin position="63"/>
        <end position="84"/>
    </location>
</feature>
<dbReference type="AlphaFoldDB" id="A0A2G8RI87"/>
<evidence type="ECO:0000313" key="7">
    <source>
        <dbReference type="EMBL" id="PIL21260.1"/>
    </source>
</evidence>
<feature type="transmembrane region" description="Helical" evidence="5">
    <location>
        <begin position="154"/>
        <end position="174"/>
    </location>
</feature>
<evidence type="ECO:0000256" key="2">
    <source>
        <dbReference type="ARBA" id="ARBA00022692"/>
    </source>
</evidence>
<accession>A0A2G8RI87</accession>
<keyword evidence="8" id="KW-1185">Reference proteome</keyword>
<evidence type="ECO:0000256" key="4">
    <source>
        <dbReference type="ARBA" id="ARBA00023136"/>
    </source>
</evidence>
<evidence type="ECO:0000256" key="1">
    <source>
        <dbReference type="ARBA" id="ARBA00004141"/>
    </source>
</evidence>
<feature type="transmembrane region" description="Helical" evidence="5">
    <location>
        <begin position="104"/>
        <end position="130"/>
    </location>
</feature>
<comment type="subcellular location">
    <subcellularLocation>
        <location evidence="1">Membrane</location>
        <topology evidence="1">Multi-pass membrane protein</topology>
    </subcellularLocation>
</comment>
<feature type="domain" description="NnrU" evidence="6">
    <location>
        <begin position="4"/>
        <end position="178"/>
    </location>
</feature>
<evidence type="ECO:0000256" key="5">
    <source>
        <dbReference type="SAM" id="Phobius"/>
    </source>
</evidence>
<sequence>MPFLVFGLLLWVGAHIFKRVAPAQRDGLGASGKAIIAVLITAGLILIILGYRDSPFITVWTPPAFMVHINNLLMLIAVFVYGMSATTGRLRGKLRHPQLTAVKIWAVAHLLVNGDLASILLFGTMLGWAVSEVILINRAGPWERPAPGPAKKDIVLVVITLVMFGVITGIHTWLGVSPFPG</sequence>
<comment type="caution">
    <text evidence="7">The sequence shown here is derived from an EMBL/GenBank/DDBJ whole genome shotgun (WGS) entry which is preliminary data.</text>
</comment>
<dbReference type="EMBL" id="AWWI01000044">
    <property type="protein sequence ID" value="PIL21260.1"/>
    <property type="molecule type" value="Genomic_DNA"/>
</dbReference>
<evidence type="ECO:0000313" key="8">
    <source>
        <dbReference type="Proteomes" id="UP000231259"/>
    </source>
</evidence>
<evidence type="ECO:0000259" key="6">
    <source>
        <dbReference type="Pfam" id="PF07298"/>
    </source>
</evidence>
<gene>
    <name evidence="7" type="ORF">P775_05535</name>
</gene>
<dbReference type="InterPro" id="IPR009915">
    <property type="entry name" value="NnrU_dom"/>
</dbReference>
<proteinExistence type="predicted"/>
<keyword evidence="3 5" id="KW-1133">Transmembrane helix</keyword>
<reference evidence="7 8" key="1">
    <citation type="submission" date="2013-09" db="EMBL/GenBank/DDBJ databases">
        <title>Genome sequencing of Phaeobacter antarcticus sp. nov. SM1211.</title>
        <authorList>
            <person name="Zhang X.-Y."/>
            <person name="Liu C."/>
            <person name="Chen X.-L."/>
            <person name="Xie B.-B."/>
            <person name="Qin Q.-L."/>
            <person name="Rong J.-C."/>
            <person name="Zhang Y.-Z."/>
        </authorList>
    </citation>
    <scope>NUCLEOTIDE SEQUENCE [LARGE SCALE GENOMIC DNA]</scope>
    <source>
        <strain evidence="7 8">SM1211</strain>
    </source>
</reference>
<keyword evidence="4 5" id="KW-0472">Membrane</keyword>
<organism evidence="7 8">
    <name type="scientific">Puniceibacterium antarcticum</name>
    <dbReference type="NCBI Taxonomy" id="1206336"/>
    <lineage>
        <taxon>Bacteria</taxon>
        <taxon>Pseudomonadati</taxon>
        <taxon>Pseudomonadota</taxon>
        <taxon>Alphaproteobacteria</taxon>
        <taxon>Rhodobacterales</taxon>
        <taxon>Paracoccaceae</taxon>
        <taxon>Puniceibacterium</taxon>
    </lineage>
</organism>
<dbReference type="Proteomes" id="UP000231259">
    <property type="component" value="Unassembled WGS sequence"/>
</dbReference>
<evidence type="ECO:0000256" key="3">
    <source>
        <dbReference type="ARBA" id="ARBA00022989"/>
    </source>
</evidence>